<evidence type="ECO:0000313" key="2">
    <source>
        <dbReference type="EMBL" id="CAG9316943.1"/>
    </source>
</evidence>
<sequence>MKNQCYKYPIYEITTSGLTHSVKTQWGFIFPIQTNTLQPFTYNIGRRIFIKSFASIEIKNKEISIDFRDSDGISLLHHKIPISELYEPAIRSYLCDQTVKERNIKHWLSYCWCFTPLYWSIFWFSSNL</sequence>
<feature type="transmembrane region" description="Helical" evidence="1">
    <location>
        <begin position="107"/>
        <end position="125"/>
    </location>
</feature>
<evidence type="ECO:0000313" key="3">
    <source>
        <dbReference type="Proteomes" id="UP001162131"/>
    </source>
</evidence>
<keyword evidence="3" id="KW-1185">Reference proteome</keyword>
<accession>A0AAU9IUR6</accession>
<keyword evidence="1" id="KW-0472">Membrane</keyword>
<comment type="caution">
    <text evidence="2">The sequence shown here is derived from an EMBL/GenBank/DDBJ whole genome shotgun (WGS) entry which is preliminary data.</text>
</comment>
<organism evidence="2 3">
    <name type="scientific">Blepharisma stoltei</name>
    <dbReference type="NCBI Taxonomy" id="1481888"/>
    <lineage>
        <taxon>Eukaryota</taxon>
        <taxon>Sar</taxon>
        <taxon>Alveolata</taxon>
        <taxon>Ciliophora</taxon>
        <taxon>Postciliodesmatophora</taxon>
        <taxon>Heterotrichea</taxon>
        <taxon>Heterotrichida</taxon>
        <taxon>Blepharismidae</taxon>
        <taxon>Blepharisma</taxon>
    </lineage>
</organism>
<keyword evidence="1" id="KW-0812">Transmembrane</keyword>
<reference evidence="2" key="1">
    <citation type="submission" date="2021-09" db="EMBL/GenBank/DDBJ databases">
        <authorList>
            <consortium name="AG Swart"/>
            <person name="Singh M."/>
            <person name="Singh A."/>
            <person name="Seah K."/>
            <person name="Emmerich C."/>
        </authorList>
    </citation>
    <scope>NUCLEOTIDE SEQUENCE</scope>
    <source>
        <strain evidence="2">ATCC30299</strain>
    </source>
</reference>
<gene>
    <name evidence="2" type="ORF">BSTOLATCC_MIC17570</name>
</gene>
<keyword evidence="1" id="KW-1133">Transmembrane helix</keyword>
<protein>
    <submittedName>
        <fullName evidence="2">Uncharacterized protein</fullName>
    </submittedName>
</protein>
<name>A0AAU9IUR6_9CILI</name>
<dbReference type="AlphaFoldDB" id="A0AAU9IUR6"/>
<dbReference type="Proteomes" id="UP001162131">
    <property type="component" value="Unassembled WGS sequence"/>
</dbReference>
<evidence type="ECO:0000256" key="1">
    <source>
        <dbReference type="SAM" id="Phobius"/>
    </source>
</evidence>
<dbReference type="EMBL" id="CAJZBQ010000017">
    <property type="protein sequence ID" value="CAG9316943.1"/>
    <property type="molecule type" value="Genomic_DNA"/>
</dbReference>
<proteinExistence type="predicted"/>